<reference evidence="5" key="1">
    <citation type="journal article" date="2017" name="Nat. Commun.">
        <title>The asparagus genome sheds light on the origin and evolution of a young Y chromosome.</title>
        <authorList>
            <person name="Harkess A."/>
            <person name="Zhou J."/>
            <person name="Xu C."/>
            <person name="Bowers J.E."/>
            <person name="Van der Hulst R."/>
            <person name="Ayyampalayam S."/>
            <person name="Mercati F."/>
            <person name="Riccardi P."/>
            <person name="McKain M.R."/>
            <person name="Kakrana A."/>
            <person name="Tang H."/>
            <person name="Ray J."/>
            <person name="Groenendijk J."/>
            <person name="Arikit S."/>
            <person name="Mathioni S.M."/>
            <person name="Nakano M."/>
            <person name="Shan H."/>
            <person name="Telgmann-Rauber A."/>
            <person name="Kanno A."/>
            <person name="Yue Z."/>
            <person name="Chen H."/>
            <person name="Li W."/>
            <person name="Chen Y."/>
            <person name="Xu X."/>
            <person name="Zhang Y."/>
            <person name="Luo S."/>
            <person name="Chen H."/>
            <person name="Gao J."/>
            <person name="Mao Z."/>
            <person name="Pires J.C."/>
            <person name="Luo M."/>
            <person name="Kudrna D."/>
            <person name="Wing R.A."/>
            <person name="Meyers B.C."/>
            <person name="Yi K."/>
            <person name="Kong H."/>
            <person name="Lavrijsen P."/>
            <person name="Sunseri F."/>
            <person name="Falavigna A."/>
            <person name="Ye Y."/>
            <person name="Leebens-Mack J.H."/>
            <person name="Chen G."/>
        </authorList>
    </citation>
    <scope>NUCLEOTIDE SEQUENCE [LARGE SCALE GENOMIC DNA]</scope>
    <source>
        <strain evidence="5">cv. DH0086</strain>
    </source>
</reference>
<keyword evidence="2" id="KW-0812">Transmembrane</keyword>
<feature type="domain" description="Very-long-chain aldehyde decarbonylase CER1-like C-terminal" evidence="3">
    <location>
        <begin position="125"/>
        <end position="288"/>
    </location>
</feature>
<evidence type="ECO:0000313" key="4">
    <source>
        <dbReference type="EMBL" id="ONK79556.1"/>
    </source>
</evidence>
<keyword evidence="2" id="KW-1133">Transmembrane helix</keyword>
<dbReference type="Pfam" id="PF12076">
    <property type="entry name" value="CER1-like_C"/>
    <property type="match status" value="1"/>
</dbReference>
<dbReference type="InterPro" id="IPR021940">
    <property type="entry name" value="CER1-like_C"/>
</dbReference>
<dbReference type="Gramene" id="ONK79556">
    <property type="protein sequence ID" value="ONK79556"/>
    <property type="gene ID" value="A4U43_C01F7580"/>
</dbReference>
<sequence length="295" mass="34135">MWIMWPMTWVSMVMTWIYGSTFTVERNRMKKLNMETWAVPRYSFQYRKFSHREKINEMIEKAILEADEKGAEVISLGLLNQGDGLNGNGGIYYKNNPKIKIKIVDGTSLAAAVVLNKIPQKPENVLITGNLSKMAYVLTLSLCQKGIKVIVPRRDMYEVLKAKLPREVVDHVIFSETYESRLWLVGDSVKDREQMRAVKDVHFIPFSQFPLRIMRRDCVYHSTPSLKTPQQYENLHTCENWLPRKAMSAWRVAGIVHALEGWDAHECGDIVMDINKVWRAALGHGFLPFDQEKCK</sequence>
<dbReference type="EMBL" id="CM007381">
    <property type="protein sequence ID" value="ONK79556.1"/>
    <property type="molecule type" value="Genomic_DNA"/>
</dbReference>
<dbReference type="AlphaFoldDB" id="A0A5P1FMM9"/>
<keyword evidence="2" id="KW-0472">Membrane</keyword>
<keyword evidence="5" id="KW-1185">Reference proteome</keyword>
<proteinExistence type="predicted"/>
<dbReference type="GO" id="GO:0016020">
    <property type="term" value="C:membrane"/>
    <property type="evidence" value="ECO:0007669"/>
    <property type="project" value="UniProtKB-SubCell"/>
</dbReference>
<accession>A0A5P1FMM9</accession>
<dbReference type="Proteomes" id="UP000243459">
    <property type="component" value="Chromosome 1"/>
</dbReference>
<comment type="subcellular location">
    <subcellularLocation>
        <location evidence="1">Membrane</location>
        <topology evidence="1">Multi-pass membrane protein</topology>
    </subcellularLocation>
</comment>
<evidence type="ECO:0000259" key="3">
    <source>
        <dbReference type="Pfam" id="PF12076"/>
    </source>
</evidence>
<name>A0A5P1FMM9_ASPOF</name>
<protein>
    <recommendedName>
        <fullName evidence="3">Very-long-chain aldehyde decarbonylase CER1-like C-terminal domain-containing protein</fullName>
    </recommendedName>
</protein>
<evidence type="ECO:0000256" key="1">
    <source>
        <dbReference type="ARBA" id="ARBA00004141"/>
    </source>
</evidence>
<feature type="transmembrane region" description="Helical" evidence="2">
    <location>
        <begin position="6"/>
        <end position="24"/>
    </location>
</feature>
<organism evidence="4 5">
    <name type="scientific">Asparagus officinalis</name>
    <name type="common">Garden asparagus</name>
    <dbReference type="NCBI Taxonomy" id="4686"/>
    <lineage>
        <taxon>Eukaryota</taxon>
        <taxon>Viridiplantae</taxon>
        <taxon>Streptophyta</taxon>
        <taxon>Embryophyta</taxon>
        <taxon>Tracheophyta</taxon>
        <taxon>Spermatophyta</taxon>
        <taxon>Magnoliopsida</taxon>
        <taxon>Liliopsida</taxon>
        <taxon>Asparagales</taxon>
        <taxon>Asparagaceae</taxon>
        <taxon>Asparagoideae</taxon>
        <taxon>Asparagus</taxon>
    </lineage>
</organism>
<evidence type="ECO:0000256" key="2">
    <source>
        <dbReference type="SAM" id="Phobius"/>
    </source>
</evidence>
<dbReference type="OMA" id="WENDAIN"/>
<gene>
    <name evidence="4" type="ORF">A4U43_C01F7580</name>
</gene>
<evidence type="ECO:0000313" key="5">
    <source>
        <dbReference type="Proteomes" id="UP000243459"/>
    </source>
</evidence>